<reference evidence="14" key="2">
    <citation type="journal article" date="2012" name="PLoS ONE">
        <title>A Deeply Branching Thermophilic Bacterium with an Ancient Acetyl-CoA Pathway Dominates a Subsurface Ecosystem.</title>
        <authorList>
            <person name="Takami H."/>
            <person name="Noguchi H."/>
            <person name="Takaki Y."/>
            <person name="Uchiyama I."/>
            <person name="Toyoda A."/>
            <person name="Nishi S."/>
            <person name="Chee G.-J."/>
            <person name="Arai W."/>
            <person name="Nunoura T."/>
            <person name="Itoh T."/>
            <person name="Hattori M."/>
            <person name="Takai K."/>
        </authorList>
    </citation>
    <scope>NUCLEOTIDE SEQUENCE</scope>
</reference>
<dbReference type="InterPro" id="IPR004358">
    <property type="entry name" value="Sig_transdc_His_kin-like_C"/>
</dbReference>
<dbReference type="SUPFAM" id="SSF47384">
    <property type="entry name" value="Homodimeric domain of signal transducing histidine kinase"/>
    <property type="match status" value="1"/>
</dbReference>
<dbReference type="InterPro" id="IPR005467">
    <property type="entry name" value="His_kinase_dom"/>
</dbReference>
<dbReference type="CDD" id="cd00082">
    <property type="entry name" value="HisKA"/>
    <property type="match status" value="1"/>
</dbReference>
<dbReference type="FunFam" id="3.30.565.10:FF:000006">
    <property type="entry name" value="Sensor histidine kinase WalK"/>
    <property type="match status" value="1"/>
</dbReference>
<dbReference type="SUPFAM" id="SSF55874">
    <property type="entry name" value="ATPase domain of HSP90 chaperone/DNA topoisomerase II/histidine kinase"/>
    <property type="match status" value="1"/>
</dbReference>
<evidence type="ECO:0000256" key="9">
    <source>
        <dbReference type="ARBA" id="ARBA00023012"/>
    </source>
</evidence>
<evidence type="ECO:0000256" key="3">
    <source>
        <dbReference type="ARBA" id="ARBA00012438"/>
    </source>
</evidence>
<feature type="transmembrane region" description="Helical" evidence="11">
    <location>
        <begin position="12"/>
        <end position="33"/>
    </location>
</feature>
<dbReference type="InterPro" id="IPR003661">
    <property type="entry name" value="HisK_dim/P_dom"/>
</dbReference>
<dbReference type="CDD" id="cd00075">
    <property type="entry name" value="HATPase"/>
    <property type="match status" value="1"/>
</dbReference>
<evidence type="ECO:0000259" key="12">
    <source>
        <dbReference type="PROSITE" id="PS50109"/>
    </source>
</evidence>
<name>H5SRK8_ACEAU</name>
<dbReference type="AlphaFoldDB" id="H5SRK8"/>
<dbReference type="Pfam" id="PF00672">
    <property type="entry name" value="HAMP"/>
    <property type="match status" value="1"/>
</dbReference>
<dbReference type="SMART" id="SM00388">
    <property type="entry name" value="HisKA"/>
    <property type="match status" value="1"/>
</dbReference>
<dbReference type="GO" id="GO:0005886">
    <property type="term" value="C:plasma membrane"/>
    <property type="evidence" value="ECO:0007669"/>
    <property type="project" value="TreeGrafter"/>
</dbReference>
<dbReference type="Pfam" id="PF00512">
    <property type="entry name" value="HisKA"/>
    <property type="match status" value="1"/>
</dbReference>
<dbReference type="EC" id="2.7.13.3" evidence="3"/>
<sequence length="456" mass="50503">MKALWQRIPFAYQLIGAFAIATICAILIVYAFADWSIQERFRTYRARAATLQARPLQRFLTSYYYRFGSWEGLSELLNPQLQELPPLEQPLMIADATGVVFISSDPKLLGRKLSERDLAAGVPIRVGGERVGTLIMAIPAGTFSPIEQEFSQSVRDSILIAGVVALIIALGLGILFVRRLARPLEELRLAAEQIAQGKLEPRVSITTSDELGRLGQTFNQMAESLQRSEQLRRQLILDIAHELRNPLMIQQSHLELLLDNVVPPTPQQLQTIYEQNLLLGRLVRDLQLLALADAGELQILRIPTPFSEILQRVVTHIQPALEAKQIKLEAEIAHDLPTLAVDPQRIEQVLLNLLDNACRYTPSSGTIRLSALREDGVVHVRVRDGGPGIAPEDLPHIFERFYRGDKSRARSSGGTGLGLAIAKALIEAHGGKIWAENAPEGGACFHFTVPVTDNLS</sequence>
<evidence type="ECO:0000256" key="6">
    <source>
        <dbReference type="ARBA" id="ARBA00022692"/>
    </source>
</evidence>
<keyword evidence="7 14" id="KW-0418">Kinase</keyword>
<dbReference type="PROSITE" id="PS50885">
    <property type="entry name" value="HAMP"/>
    <property type="match status" value="1"/>
</dbReference>
<protein>
    <recommendedName>
        <fullName evidence="3">histidine kinase</fullName>
        <ecNumber evidence="3">2.7.13.3</ecNumber>
    </recommendedName>
</protein>
<evidence type="ECO:0000256" key="4">
    <source>
        <dbReference type="ARBA" id="ARBA00022553"/>
    </source>
</evidence>
<feature type="transmembrane region" description="Helical" evidence="11">
    <location>
        <begin position="158"/>
        <end position="177"/>
    </location>
</feature>
<accession>H5SRK8</accession>
<evidence type="ECO:0000256" key="5">
    <source>
        <dbReference type="ARBA" id="ARBA00022679"/>
    </source>
</evidence>
<evidence type="ECO:0000256" key="11">
    <source>
        <dbReference type="SAM" id="Phobius"/>
    </source>
</evidence>
<dbReference type="SMART" id="SM00304">
    <property type="entry name" value="HAMP"/>
    <property type="match status" value="1"/>
</dbReference>
<dbReference type="PANTHER" id="PTHR45436">
    <property type="entry name" value="SENSOR HISTIDINE KINASE YKOH"/>
    <property type="match status" value="1"/>
</dbReference>
<evidence type="ECO:0000313" key="14">
    <source>
        <dbReference type="EMBL" id="BAL58725.1"/>
    </source>
</evidence>
<dbReference type="SUPFAM" id="SSF158472">
    <property type="entry name" value="HAMP domain-like"/>
    <property type="match status" value="1"/>
</dbReference>
<comment type="catalytic activity">
    <reaction evidence="1">
        <text>ATP + protein L-histidine = ADP + protein N-phospho-L-histidine.</text>
        <dbReference type="EC" id="2.7.13.3"/>
    </reaction>
</comment>
<evidence type="ECO:0000259" key="13">
    <source>
        <dbReference type="PROSITE" id="PS50885"/>
    </source>
</evidence>
<dbReference type="Gene3D" id="1.10.287.130">
    <property type="match status" value="1"/>
</dbReference>
<reference evidence="14" key="1">
    <citation type="journal article" date="2005" name="Environ. Microbiol.">
        <title>Genetic and functional properties of uncultivated thermophilic crenarchaeotes from a subsurface gold mine as revealed by analysis of genome fragments.</title>
        <authorList>
            <person name="Nunoura T."/>
            <person name="Hirayama H."/>
            <person name="Takami H."/>
            <person name="Oida H."/>
            <person name="Nishi S."/>
            <person name="Shimamura S."/>
            <person name="Suzuki Y."/>
            <person name="Inagaki F."/>
            <person name="Takai K."/>
            <person name="Nealson K.H."/>
            <person name="Horikoshi K."/>
        </authorList>
    </citation>
    <scope>NUCLEOTIDE SEQUENCE</scope>
</reference>
<evidence type="ECO:0000256" key="7">
    <source>
        <dbReference type="ARBA" id="ARBA00022777"/>
    </source>
</evidence>
<feature type="domain" description="HAMP" evidence="13">
    <location>
        <begin position="178"/>
        <end position="230"/>
    </location>
</feature>
<dbReference type="GO" id="GO:0000155">
    <property type="term" value="F:phosphorelay sensor kinase activity"/>
    <property type="evidence" value="ECO:0007669"/>
    <property type="project" value="InterPro"/>
</dbReference>
<keyword evidence="9" id="KW-0902">Two-component regulatory system</keyword>
<keyword evidence="8 11" id="KW-1133">Transmembrane helix</keyword>
<dbReference type="Gene3D" id="3.30.565.10">
    <property type="entry name" value="Histidine kinase-like ATPase, C-terminal domain"/>
    <property type="match status" value="1"/>
</dbReference>
<evidence type="ECO:0000256" key="8">
    <source>
        <dbReference type="ARBA" id="ARBA00022989"/>
    </source>
</evidence>
<keyword evidence="10 11" id="KW-0472">Membrane</keyword>
<dbReference type="InterPro" id="IPR050428">
    <property type="entry name" value="TCS_sensor_his_kinase"/>
</dbReference>
<keyword evidence="4" id="KW-0597">Phosphoprotein</keyword>
<dbReference type="InterPro" id="IPR003594">
    <property type="entry name" value="HATPase_dom"/>
</dbReference>
<dbReference type="Pfam" id="PF02518">
    <property type="entry name" value="HATPase_c"/>
    <property type="match status" value="1"/>
</dbReference>
<keyword evidence="6 11" id="KW-0812">Transmembrane</keyword>
<proteinExistence type="predicted"/>
<dbReference type="InterPro" id="IPR036097">
    <property type="entry name" value="HisK_dim/P_sf"/>
</dbReference>
<evidence type="ECO:0000256" key="1">
    <source>
        <dbReference type="ARBA" id="ARBA00000085"/>
    </source>
</evidence>
<gene>
    <name evidence="14" type="ORF">HGMM_OP2C273</name>
</gene>
<evidence type="ECO:0000256" key="10">
    <source>
        <dbReference type="ARBA" id="ARBA00023136"/>
    </source>
</evidence>
<dbReference type="PROSITE" id="PS50109">
    <property type="entry name" value="HIS_KIN"/>
    <property type="match status" value="1"/>
</dbReference>
<keyword evidence="5" id="KW-0808">Transferase</keyword>
<dbReference type="InterPro" id="IPR003660">
    <property type="entry name" value="HAMP_dom"/>
</dbReference>
<dbReference type="Gene3D" id="6.10.340.10">
    <property type="match status" value="1"/>
</dbReference>
<feature type="domain" description="Histidine kinase" evidence="12">
    <location>
        <begin position="238"/>
        <end position="453"/>
    </location>
</feature>
<evidence type="ECO:0000256" key="2">
    <source>
        <dbReference type="ARBA" id="ARBA00004370"/>
    </source>
</evidence>
<dbReference type="InterPro" id="IPR036890">
    <property type="entry name" value="HATPase_C_sf"/>
</dbReference>
<dbReference type="CDD" id="cd06225">
    <property type="entry name" value="HAMP"/>
    <property type="match status" value="1"/>
</dbReference>
<dbReference type="EMBL" id="AP011801">
    <property type="protein sequence ID" value="BAL58725.1"/>
    <property type="molecule type" value="Genomic_DNA"/>
</dbReference>
<dbReference type="SMART" id="SM00387">
    <property type="entry name" value="HATPase_c"/>
    <property type="match status" value="1"/>
</dbReference>
<dbReference type="PANTHER" id="PTHR45436:SF5">
    <property type="entry name" value="SENSOR HISTIDINE KINASE TRCS"/>
    <property type="match status" value="1"/>
</dbReference>
<dbReference type="PRINTS" id="PR00344">
    <property type="entry name" value="BCTRLSENSOR"/>
</dbReference>
<organism evidence="14">
    <name type="scientific">Acetithermum autotrophicum</name>
    <dbReference type="NCBI Taxonomy" id="1446466"/>
    <lineage>
        <taxon>Bacteria</taxon>
        <taxon>Candidatus Bipolaricaulota</taxon>
        <taxon>Candidatus Acetithermum</taxon>
    </lineage>
</organism>
<comment type="subcellular location">
    <subcellularLocation>
        <location evidence="2">Membrane</location>
    </subcellularLocation>
</comment>